<dbReference type="Pfam" id="PF15296">
    <property type="entry name" value="Codanin-1_C"/>
    <property type="match status" value="1"/>
</dbReference>
<gene>
    <name evidence="3" type="ORF">NQ317_013535</name>
</gene>
<keyword evidence="4" id="KW-1185">Reference proteome</keyword>
<dbReference type="PANTHER" id="PTHR28678">
    <property type="entry name" value="CODANIN-1"/>
    <property type="match status" value="1"/>
</dbReference>
<evidence type="ECO:0000313" key="4">
    <source>
        <dbReference type="Proteomes" id="UP001162164"/>
    </source>
</evidence>
<dbReference type="Proteomes" id="UP001162164">
    <property type="component" value="Unassembled WGS sequence"/>
</dbReference>
<sequence>MSHITSTPRVNKTQSDNSFNLTNGCVSPISPLYKPQSGFSGSKSKNLIENRSPICLGDFIVNRKPSAKKKISRRLISDDNFEEASKRIKPTNLSLVTVNNSFRKTNNSFNDFQNTREVSIEDVNDSRSFLVEERLKIVYKNSNSVDNLAIASKKINSQVNFKGEIQPDVKCITNRKILDRIVEIYVTILKNNLILNINSEIYFLISLVLSKQYTTDISGNSNEDFNVGIDFLNIDEEKVSEPILKDASKTVHSSDLFETVHNIVYFAVKCLEKQVDILRCYDKSALKLLAAQHRLKIIDSSFVDKLYKIAEKKADRIVELADNNVQTNICFNSDTDNRANFPNDFSFHSFRKQRDLFYEILRFLQSDPANYMHFARLFKAQLLTTCERSQKDEGFAKNQLLTSLLNLDADKLNRLNNRLVTKQTSNGINPPPTFVGPQEFYKHFIMVAANHSFNKHLCDTLTADIVELNSTNFACTELNTDGEVDSSARKSYVACVKSLRVLAKFLGFVESLPYKSEQPLYSENLLNAHLLVRQQTAPSFDVKNLLLAAIQSKNTVLAIPWMIEYIAMLDYVTLRLPYYLSLHKILFELHKSCEARSVLPKNRCDYNVAMIRFCLGWLFELPHFPDSEYFNFCTASQKELKFSCQEAQKSGRKDVENKTLDDLDIVDQNVLYICCPYLEEIKRLLSSNVLNGNVTVKHITPVTAVQSSDQMAKKRLEQQLEEAFFNGQPISVRKTIEFVSERVASTCVKHICNTIVPNFKKSALQELRKCIVSWREQHILTSPGKDKSLKGALKTKANQLAQTNLKTLKDACEKESMDIMNAKIGPAIDNLLAIDVCCAIATKTCHDRTRQWINSHVTLSVFTKDFDNEVHKNVSLEIRSVKEKPGISVDVLENSSDIDANLVPSLLKRCLRYYDENVAHKPRMMDNQDLLEGFVRVWRFQGSKTEDLFKNLLCVRNTMLLAQSLDVRAAWEAFAGFTAFLIREKMIGCDSFESQCTGLFKKEWDESSLRNFTTFLHKFVDCFKRNGGDTGKFTLLLDFLADFCTSF</sequence>
<evidence type="ECO:0000313" key="3">
    <source>
        <dbReference type="EMBL" id="KAJ8982233.1"/>
    </source>
</evidence>
<evidence type="ECO:0000256" key="1">
    <source>
        <dbReference type="SAM" id="MobiDB-lite"/>
    </source>
</evidence>
<accession>A0ABQ9JV68</accession>
<dbReference type="PANTHER" id="PTHR28678:SF1">
    <property type="entry name" value="CODANIN-1"/>
    <property type="match status" value="1"/>
</dbReference>
<dbReference type="InterPro" id="IPR040031">
    <property type="entry name" value="Codanin-1"/>
</dbReference>
<protein>
    <recommendedName>
        <fullName evidence="2">Codanin-1 C-terminal domain-containing protein</fullName>
    </recommendedName>
</protein>
<name>A0ABQ9JV68_9CUCU</name>
<dbReference type="EMBL" id="JAPWTJ010000139">
    <property type="protein sequence ID" value="KAJ8982233.1"/>
    <property type="molecule type" value="Genomic_DNA"/>
</dbReference>
<proteinExistence type="predicted"/>
<organism evidence="3 4">
    <name type="scientific">Molorchus minor</name>
    <dbReference type="NCBI Taxonomy" id="1323400"/>
    <lineage>
        <taxon>Eukaryota</taxon>
        <taxon>Metazoa</taxon>
        <taxon>Ecdysozoa</taxon>
        <taxon>Arthropoda</taxon>
        <taxon>Hexapoda</taxon>
        <taxon>Insecta</taxon>
        <taxon>Pterygota</taxon>
        <taxon>Neoptera</taxon>
        <taxon>Endopterygota</taxon>
        <taxon>Coleoptera</taxon>
        <taxon>Polyphaga</taxon>
        <taxon>Cucujiformia</taxon>
        <taxon>Chrysomeloidea</taxon>
        <taxon>Cerambycidae</taxon>
        <taxon>Lamiinae</taxon>
        <taxon>Monochamini</taxon>
        <taxon>Molorchus</taxon>
    </lineage>
</organism>
<reference evidence="3" key="1">
    <citation type="journal article" date="2023" name="Insect Mol. Biol.">
        <title>Genome sequencing provides insights into the evolution of gene families encoding plant cell wall-degrading enzymes in longhorned beetles.</title>
        <authorList>
            <person name="Shin N.R."/>
            <person name="Okamura Y."/>
            <person name="Kirsch R."/>
            <person name="Pauchet Y."/>
        </authorList>
    </citation>
    <scope>NUCLEOTIDE SEQUENCE</scope>
    <source>
        <strain evidence="3">MMC_N1</strain>
    </source>
</reference>
<feature type="region of interest" description="Disordered" evidence="1">
    <location>
        <begin position="1"/>
        <end position="20"/>
    </location>
</feature>
<feature type="domain" description="Codanin-1 C-terminal" evidence="2">
    <location>
        <begin position="661"/>
        <end position="768"/>
    </location>
</feature>
<comment type="caution">
    <text evidence="3">The sequence shown here is derived from an EMBL/GenBank/DDBJ whole genome shotgun (WGS) entry which is preliminary data.</text>
</comment>
<evidence type="ECO:0000259" key="2">
    <source>
        <dbReference type="Pfam" id="PF15296"/>
    </source>
</evidence>
<dbReference type="InterPro" id="IPR028171">
    <property type="entry name" value="Codanin-1_C"/>
</dbReference>